<evidence type="ECO:0000313" key="1">
    <source>
        <dbReference type="EnsemblMetazoa" id="GBRI007543-PA"/>
    </source>
</evidence>
<evidence type="ECO:0000313" key="2">
    <source>
        <dbReference type="Proteomes" id="UP000091820"/>
    </source>
</evidence>
<dbReference type="EnsemblMetazoa" id="GBRI007543-RA">
    <property type="protein sequence ID" value="GBRI007543-PA"/>
    <property type="gene ID" value="GBRI007543"/>
</dbReference>
<protein>
    <submittedName>
        <fullName evidence="1">Uncharacterized protein</fullName>
    </submittedName>
</protein>
<sequence length="159" mass="18362">MIQEERSMLLVKAHNLLHYSILSTACDEYNIHPMIIIESCSHVLHFRYTCTVKHSRVSLFFLCETIKQHKIFTADRKEKNKKIKTTVTTVRRHLNILNANSVFVSSLNRQFKYCISMSLLVQQWCSVHSNDGAGWGWLMVNGKARQVSILTGDLLNPLE</sequence>
<dbReference type="VEuPathDB" id="VectorBase:GBRI007543"/>
<organism evidence="1 2">
    <name type="scientific">Glossina brevipalpis</name>
    <dbReference type="NCBI Taxonomy" id="37001"/>
    <lineage>
        <taxon>Eukaryota</taxon>
        <taxon>Metazoa</taxon>
        <taxon>Ecdysozoa</taxon>
        <taxon>Arthropoda</taxon>
        <taxon>Hexapoda</taxon>
        <taxon>Insecta</taxon>
        <taxon>Pterygota</taxon>
        <taxon>Neoptera</taxon>
        <taxon>Endopterygota</taxon>
        <taxon>Diptera</taxon>
        <taxon>Brachycera</taxon>
        <taxon>Muscomorpha</taxon>
        <taxon>Hippoboscoidea</taxon>
        <taxon>Glossinidae</taxon>
        <taxon>Glossina</taxon>
    </lineage>
</organism>
<dbReference type="Proteomes" id="UP000091820">
    <property type="component" value="Unassembled WGS sequence"/>
</dbReference>
<proteinExistence type="predicted"/>
<keyword evidence="2" id="KW-1185">Reference proteome</keyword>
<dbReference type="PROSITE" id="PS51257">
    <property type="entry name" value="PROKAR_LIPOPROTEIN"/>
    <property type="match status" value="1"/>
</dbReference>
<name>A0A1A9W618_9MUSC</name>
<reference evidence="2" key="1">
    <citation type="submission" date="2014-03" db="EMBL/GenBank/DDBJ databases">
        <authorList>
            <person name="Aksoy S."/>
            <person name="Warren W."/>
            <person name="Wilson R.K."/>
        </authorList>
    </citation>
    <scope>NUCLEOTIDE SEQUENCE [LARGE SCALE GENOMIC DNA]</scope>
    <source>
        <strain evidence="2">IAEA</strain>
    </source>
</reference>
<dbReference type="AlphaFoldDB" id="A0A1A9W618"/>
<reference evidence="1" key="2">
    <citation type="submission" date="2020-05" db="UniProtKB">
        <authorList>
            <consortium name="EnsemblMetazoa"/>
        </authorList>
    </citation>
    <scope>IDENTIFICATION</scope>
    <source>
        <strain evidence="1">IAEA</strain>
    </source>
</reference>
<accession>A0A1A9W618</accession>